<proteinExistence type="predicted"/>
<evidence type="ECO:0000313" key="1">
    <source>
        <dbReference type="EMBL" id="MFD2170728.1"/>
    </source>
</evidence>
<name>A0ABW4ZZ89_9BACL</name>
<accession>A0ABW4ZZ89</accession>
<dbReference type="RefSeq" id="WP_386046969.1">
    <property type="nucleotide sequence ID" value="NZ_JBHUIO010000006.1"/>
</dbReference>
<organism evidence="1 2">
    <name type="scientific">Tumebacillus lipolyticus</name>
    <dbReference type="NCBI Taxonomy" id="1280370"/>
    <lineage>
        <taxon>Bacteria</taxon>
        <taxon>Bacillati</taxon>
        <taxon>Bacillota</taxon>
        <taxon>Bacilli</taxon>
        <taxon>Bacillales</taxon>
        <taxon>Alicyclobacillaceae</taxon>
        <taxon>Tumebacillus</taxon>
    </lineage>
</organism>
<protein>
    <submittedName>
        <fullName evidence="1">Uncharacterized protein</fullName>
    </submittedName>
</protein>
<keyword evidence="2" id="KW-1185">Reference proteome</keyword>
<gene>
    <name evidence="1" type="ORF">ACFSOY_12010</name>
</gene>
<reference evidence="2" key="1">
    <citation type="journal article" date="2019" name="Int. J. Syst. Evol. Microbiol.">
        <title>The Global Catalogue of Microorganisms (GCM) 10K type strain sequencing project: providing services to taxonomists for standard genome sequencing and annotation.</title>
        <authorList>
            <consortium name="The Broad Institute Genomics Platform"/>
            <consortium name="The Broad Institute Genome Sequencing Center for Infectious Disease"/>
            <person name="Wu L."/>
            <person name="Ma J."/>
        </authorList>
    </citation>
    <scope>NUCLEOTIDE SEQUENCE [LARGE SCALE GENOMIC DNA]</scope>
    <source>
        <strain evidence="2">CGMCC 1.13574</strain>
    </source>
</reference>
<dbReference type="Proteomes" id="UP001597343">
    <property type="component" value="Unassembled WGS sequence"/>
</dbReference>
<sequence>MITKFSALIGVKQESVVEPEAIIGCQNTPYCVTPSNRNGEATYHWINGQAVFQYCDC</sequence>
<evidence type="ECO:0000313" key="2">
    <source>
        <dbReference type="Proteomes" id="UP001597343"/>
    </source>
</evidence>
<comment type="caution">
    <text evidence="1">The sequence shown here is derived from an EMBL/GenBank/DDBJ whole genome shotgun (WGS) entry which is preliminary data.</text>
</comment>
<dbReference type="EMBL" id="JBHUIO010000006">
    <property type="protein sequence ID" value="MFD2170728.1"/>
    <property type="molecule type" value="Genomic_DNA"/>
</dbReference>